<dbReference type="RefSeq" id="WP_347605239.1">
    <property type="nucleotide sequence ID" value="NZ_JBDPZC010000001.1"/>
</dbReference>
<evidence type="ECO:0000313" key="5">
    <source>
        <dbReference type="Proteomes" id="UP001462640"/>
    </source>
</evidence>
<accession>A0ABV0G8S4</accession>
<name>A0ABV0G8S4_9BURK</name>
<keyword evidence="5" id="KW-1185">Reference proteome</keyword>
<evidence type="ECO:0000256" key="1">
    <source>
        <dbReference type="ARBA" id="ARBA00022630"/>
    </source>
</evidence>
<evidence type="ECO:0000256" key="2">
    <source>
        <dbReference type="ARBA" id="ARBA00022643"/>
    </source>
</evidence>
<dbReference type="EMBL" id="JBDPZC010000001">
    <property type="protein sequence ID" value="MEO3711457.1"/>
    <property type="molecule type" value="Genomic_DNA"/>
</dbReference>
<evidence type="ECO:0000313" key="4">
    <source>
        <dbReference type="EMBL" id="MEO3711457.1"/>
    </source>
</evidence>
<gene>
    <name evidence="4" type="ORF">ABDJ40_01610</name>
</gene>
<evidence type="ECO:0000259" key="3">
    <source>
        <dbReference type="Pfam" id="PF03358"/>
    </source>
</evidence>
<organism evidence="4 5">
    <name type="scientific">Roseateles flavus</name>
    <dbReference type="NCBI Taxonomy" id="3149041"/>
    <lineage>
        <taxon>Bacteria</taxon>
        <taxon>Pseudomonadati</taxon>
        <taxon>Pseudomonadota</taxon>
        <taxon>Betaproteobacteria</taxon>
        <taxon>Burkholderiales</taxon>
        <taxon>Sphaerotilaceae</taxon>
        <taxon>Roseateles</taxon>
    </lineage>
</organism>
<dbReference type="SUPFAM" id="SSF52218">
    <property type="entry name" value="Flavoproteins"/>
    <property type="match status" value="1"/>
</dbReference>
<dbReference type="Gene3D" id="3.40.50.360">
    <property type="match status" value="1"/>
</dbReference>
<reference evidence="4 5" key="1">
    <citation type="submission" date="2024-05" db="EMBL/GenBank/DDBJ databases">
        <title>Roseateles sp. 2.12 16S ribosomal RNA gene Genome sequencing and assembly.</title>
        <authorList>
            <person name="Woo H."/>
        </authorList>
    </citation>
    <scope>NUCLEOTIDE SEQUENCE [LARGE SCALE GENOMIC DNA]</scope>
    <source>
        <strain evidence="4 5">2.12</strain>
    </source>
</reference>
<dbReference type="InterPro" id="IPR005025">
    <property type="entry name" value="FMN_Rdtase-like_dom"/>
</dbReference>
<keyword evidence="1" id="KW-0285">Flavoprotein</keyword>
<protein>
    <submittedName>
        <fullName evidence="4">NAD(P)H-dependent oxidoreductase</fullName>
    </submittedName>
</protein>
<keyword evidence="2" id="KW-0288">FMN</keyword>
<sequence length="187" mass="20503">MSDSSRHFLFLTASTRVAGVVGNTEALARAAAEHLPAGASQQWLRLADLTLPPFVDHRHDIGSYPMPEGDARQLLDATLAATDLVLVAPVYWYSLPATVKLYLDHFSAWMRVPGLDFKARMAGRRLWLVTTSGDRSKAQPMMDSTRLCAEFLGMAWMGALWGKGGAPEAIRADQEALTQATRWFAGV</sequence>
<proteinExistence type="predicted"/>
<dbReference type="InterPro" id="IPR029039">
    <property type="entry name" value="Flavoprotein-like_sf"/>
</dbReference>
<dbReference type="PANTHER" id="PTHR43278:SF4">
    <property type="entry name" value="NAD(P)H-DEPENDENT FMN-CONTAINING OXIDOREDUCTASE YWQN-RELATED"/>
    <property type="match status" value="1"/>
</dbReference>
<dbReference type="Proteomes" id="UP001462640">
    <property type="component" value="Unassembled WGS sequence"/>
</dbReference>
<comment type="caution">
    <text evidence="4">The sequence shown here is derived from an EMBL/GenBank/DDBJ whole genome shotgun (WGS) entry which is preliminary data.</text>
</comment>
<dbReference type="Pfam" id="PF03358">
    <property type="entry name" value="FMN_red"/>
    <property type="match status" value="1"/>
</dbReference>
<dbReference type="PANTHER" id="PTHR43278">
    <property type="entry name" value="NAD(P)H-DEPENDENT FMN-CONTAINING OXIDOREDUCTASE YWQN-RELATED"/>
    <property type="match status" value="1"/>
</dbReference>
<feature type="domain" description="NADPH-dependent FMN reductase-like" evidence="3">
    <location>
        <begin position="9"/>
        <end position="159"/>
    </location>
</feature>
<dbReference type="InterPro" id="IPR051796">
    <property type="entry name" value="ISF_SsuE-like"/>
</dbReference>